<reference evidence="3" key="1">
    <citation type="journal article" date="2019" name="Int. J. Syst. Evol. Microbiol.">
        <title>The Global Catalogue of Microorganisms (GCM) 10K type strain sequencing project: providing services to taxonomists for standard genome sequencing and annotation.</title>
        <authorList>
            <consortium name="The Broad Institute Genomics Platform"/>
            <consortium name="The Broad Institute Genome Sequencing Center for Infectious Disease"/>
            <person name="Wu L."/>
            <person name="Ma J."/>
        </authorList>
    </citation>
    <scope>NUCLEOTIDE SEQUENCE [LARGE SCALE GENOMIC DNA]</scope>
    <source>
        <strain evidence="3">JCM 19015</strain>
    </source>
</reference>
<accession>A0ABP8ZIT7</accession>
<evidence type="ECO:0000313" key="3">
    <source>
        <dbReference type="Proteomes" id="UP001500121"/>
    </source>
</evidence>
<proteinExistence type="predicted"/>
<feature type="region of interest" description="Disordered" evidence="1">
    <location>
        <begin position="1"/>
        <end position="40"/>
    </location>
</feature>
<gene>
    <name evidence="2" type="ORF">GCM10025783_33320</name>
</gene>
<organism evidence="2 3">
    <name type="scientific">Amnibacterium soli</name>
    <dbReference type="NCBI Taxonomy" id="1282736"/>
    <lineage>
        <taxon>Bacteria</taxon>
        <taxon>Bacillati</taxon>
        <taxon>Actinomycetota</taxon>
        <taxon>Actinomycetes</taxon>
        <taxon>Micrococcales</taxon>
        <taxon>Microbacteriaceae</taxon>
        <taxon>Amnibacterium</taxon>
    </lineage>
</organism>
<comment type="caution">
    <text evidence="2">The sequence shown here is derived from an EMBL/GenBank/DDBJ whole genome shotgun (WGS) entry which is preliminary data.</text>
</comment>
<feature type="compositionally biased region" description="Basic and acidic residues" evidence="1">
    <location>
        <begin position="1"/>
        <end position="34"/>
    </location>
</feature>
<evidence type="ECO:0000313" key="2">
    <source>
        <dbReference type="EMBL" id="GAA4757325.1"/>
    </source>
</evidence>
<name>A0ABP8ZIT7_9MICO</name>
<evidence type="ECO:0008006" key="4">
    <source>
        <dbReference type="Google" id="ProtNLM"/>
    </source>
</evidence>
<dbReference type="Proteomes" id="UP001500121">
    <property type="component" value="Unassembled WGS sequence"/>
</dbReference>
<evidence type="ECO:0000256" key="1">
    <source>
        <dbReference type="SAM" id="MobiDB-lite"/>
    </source>
</evidence>
<sequence>MSDPVDVLRLEPEDLDGHTLDELSDYLDRGRRPADPTIDDSPACQIALSALQRLRAVAGTFLEEEDDRSPGTDEDWIGRVLAVLPLEARAGRDFPLPVAAPDTEASVTEGALRGLVRSIGDAVPGLLVGGVRFGDPDAETREVDLDVQIALRYGVPLQEAEAQFRTALRAGLAPHAPFPLGRLDIRVVALIGGPSRPGAGS</sequence>
<dbReference type="RefSeq" id="WP_345482484.1">
    <property type="nucleotide sequence ID" value="NZ_BAABLP010000012.1"/>
</dbReference>
<dbReference type="EMBL" id="BAABLP010000012">
    <property type="protein sequence ID" value="GAA4757325.1"/>
    <property type="molecule type" value="Genomic_DNA"/>
</dbReference>
<keyword evidence="3" id="KW-1185">Reference proteome</keyword>
<protein>
    <recommendedName>
        <fullName evidence="4">Asp23/Gls24 family protein</fullName>
    </recommendedName>
</protein>